<evidence type="ECO:0000313" key="6">
    <source>
        <dbReference type="EMBL" id="KZT44409.1"/>
    </source>
</evidence>
<dbReference type="InterPro" id="IPR008929">
    <property type="entry name" value="Chondroitin_lyas"/>
</dbReference>
<sequence>MRILLFGLRLTTFVALFCPQWTGADPNDWVNPRYVLATKAGDPTTASAQQGIISNAAKTAKSGPWMITTSKDAPPSNNLHDYLSWAPYHWPNCNWCPKGSKMFVEPSERDQTNVEVTPVDHGSDLIDHLDPDLAGAGALQNAMEFHPGMEHDLLKRTSVTDELEWSLGLGNWTDDFVGQNDDLDAALPLVSIADGVPVLAPPPSSATVSTQTTDSEPSSSSVEESNSTSETTTPTGAYLHPMTNKKQNPCTPSPTKTLSPSATWTSCDYVPRDGQVNPDVRTLNGASDINAVSQSVLYNAIAYALTRQSTYSSNAALFLERFFFDKSTFMNPNVNYGQVVRGPGTQTGSYMGIVDLRGMVKVSNAVMILRGIKSPDWTAAKDSAMVSWAKSYIKWLQTSDLGVHAQGAKNNHGTFYYSQLAAIQLLSGDQKGAATSLHTYFTGPYMEQIVASGEQPLEAVRTRPFHYRCFNIEAMLTNAKLGDQLGMNYWSFKTKYGATIQTAINYVMSLNPGKEDGSEAYSHVAAAAAAYGDPQKKYINYLRSKSSSYTSQSFWYYDQPHAFDATPSTSPLHNRGDLDVAGEDPLPSSGASAVQNAENCPPVFGDSDSIELDVGISATCDILRPYYPDPT</sequence>
<evidence type="ECO:0000256" key="4">
    <source>
        <dbReference type="SAM" id="SignalP"/>
    </source>
</evidence>
<proteinExistence type="predicted"/>
<dbReference type="Gene3D" id="1.50.10.100">
    <property type="entry name" value="Chondroitin AC/alginate lyase"/>
    <property type="match status" value="2"/>
</dbReference>
<evidence type="ECO:0000256" key="2">
    <source>
        <dbReference type="ARBA" id="ARBA00023239"/>
    </source>
</evidence>
<organism evidence="6 7">
    <name type="scientific">Sistotremastrum suecicum HHB10207 ss-3</name>
    <dbReference type="NCBI Taxonomy" id="1314776"/>
    <lineage>
        <taxon>Eukaryota</taxon>
        <taxon>Fungi</taxon>
        <taxon>Dikarya</taxon>
        <taxon>Basidiomycota</taxon>
        <taxon>Agaricomycotina</taxon>
        <taxon>Agaricomycetes</taxon>
        <taxon>Sistotremastrales</taxon>
        <taxon>Sistotremastraceae</taxon>
        <taxon>Sistotremastrum</taxon>
    </lineage>
</organism>
<dbReference type="GO" id="GO:0016829">
    <property type="term" value="F:lyase activity"/>
    <property type="evidence" value="ECO:0007669"/>
    <property type="project" value="UniProtKB-KW"/>
</dbReference>
<feature type="region of interest" description="Disordered" evidence="3">
    <location>
        <begin position="201"/>
        <end position="263"/>
    </location>
</feature>
<dbReference type="SUPFAM" id="SSF48230">
    <property type="entry name" value="Chondroitin AC/alginate lyase"/>
    <property type="match status" value="1"/>
</dbReference>
<dbReference type="InterPro" id="IPR008397">
    <property type="entry name" value="Alginate_lyase_dom"/>
</dbReference>
<protein>
    <submittedName>
        <fullName evidence="6">Chondroitin AC/alginate lyase</fullName>
    </submittedName>
</protein>
<keyword evidence="7" id="KW-1185">Reference proteome</keyword>
<dbReference type="AlphaFoldDB" id="A0A166J664"/>
<dbReference type="Pfam" id="PF05426">
    <property type="entry name" value="Alginate_lyase"/>
    <property type="match status" value="1"/>
</dbReference>
<keyword evidence="2 6" id="KW-0456">Lyase</keyword>
<name>A0A166J664_9AGAM</name>
<dbReference type="GO" id="GO:0042597">
    <property type="term" value="C:periplasmic space"/>
    <property type="evidence" value="ECO:0007669"/>
    <property type="project" value="InterPro"/>
</dbReference>
<feature type="chain" id="PRO_5007875666" evidence="4">
    <location>
        <begin position="25"/>
        <end position="631"/>
    </location>
</feature>
<dbReference type="STRING" id="1314776.A0A166J664"/>
<feature type="compositionally biased region" description="Polar residues" evidence="3">
    <location>
        <begin position="244"/>
        <end position="263"/>
    </location>
</feature>
<gene>
    <name evidence="6" type="ORF">SISSUDRAFT_1038921</name>
</gene>
<feature type="region of interest" description="Disordered" evidence="3">
    <location>
        <begin position="567"/>
        <end position="600"/>
    </location>
</feature>
<evidence type="ECO:0000256" key="1">
    <source>
        <dbReference type="ARBA" id="ARBA00022729"/>
    </source>
</evidence>
<reference evidence="6 7" key="1">
    <citation type="journal article" date="2016" name="Mol. Biol. Evol.">
        <title>Comparative Genomics of Early-Diverging Mushroom-Forming Fungi Provides Insights into the Origins of Lignocellulose Decay Capabilities.</title>
        <authorList>
            <person name="Nagy L.G."/>
            <person name="Riley R."/>
            <person name="Tritt A."/>
            <person name="Adam C."/>
            <person name="Daum C."/>
            <person name="Floudas D."/>
            <person name="Sun H."/>
            <person name="Yadav J.S."/>
            <person name="Pangilinan J."/>
            <person name="Larsson K.H."/>
            <person name="Matsuura K."/>
            <person name="Barry K."/>
            <person name="Labutti K."/>
            <person name="Kuo R."/>
            <person name="Ohm R.A."/>
            <person name="Bhattacharya S.S."/>
            <person name="Shirouzu T."/>
            <person name="Yoshinaga Y."/>
            <person name="Martin F.M."/>
            <person name="Grigoriev I.V."/>
            <person name="Hibbett D.S."/>
        </authorList>
    </citation>
    <scope>NUCLEOTIDE SEQUENCE [LARGE SCALE GENOMIC DNA]</scope>
    <source>
        <strain evidence="6 7">HHB10207 ss-3</strain>
    </source>
</reference>
<accession>A0A166J664</accession>
<dbReference type="OrthoDB" id="63533at2759"/>
<evidence type="ECO:0000313" key="7">
    <source>
        <dbReference type="Proteomes" id="UP000076798"/>
    </source>
</evidence>
<dbReference type="Proteomes" id="UP000076798">
    <property type="component" value="Unassembled WGS sequence"/>
</dbReference>
<feature type="compositionally biased region" description="Low complexity" evidence="3">
    <location>
        <begin position="209"/>
        <end position="235"/>
    </location>
</feature>
<evidence type="ECO:0000256" key="3">
    <source>
        <dbReference type="SAM" id="MobiDB-lite"/>
    </source>
</evidence>
<feature type="compositionally biased region" description="Polar residues" evidence="3">
    <location>
        <begin position="589"/>
        <end position="598"/>
    </location>
</feature>
<dbReference type="EMBL" id="KV428004">
    <property type="protein sequence ID" value="KZT44409.1"/>
    <property type="molecule type" value="Genomic_DNA"/>
</dbReference>
<feature type="domain" description="Alginate lyase" evidence="5">
    <location>
        <begin position="234"/>
        <end position="508"/>
    </location>
</feature>
<keyword evidence="1 4" id="KW-0732">Signal</keyword>
<evidence type="ECO:0000259" key="5">
    <source>
        <dbReference type="Pfam" id="PF05426"/>
    </source>
</evidence>
<feature type="signal peptide" evidence="4">
    <location>
        <begin position="1"/>
        <end position="24"/>
    </location>
</feature>